<dbReference type="EMBL" id="JBHUFV010000079">
    <property type="protein sequence ID" value="MFD1938951.1"/>
    <property type="molecule type" value="Genomic_DNA"/>
</dbReference>
<evidence type="ECO:0000313" key="3">
    <source>
        <dbReference type="Proteomes" id="UP001597368"/>
    </source>
</evidence>
<evidence type="ECO:0000313" key="2">
    <source>
        <dbReference type="EMBL" id="MFD1938951.1"/>
    </source>
</evidence>
<feature type="transmembrane region" description="Helical" evidence="1">
    <location>
        <begin position="137"/>
        <end position="156"/>
    </location>
</feature>
<accession>A0ABW4TDY5</accession>
<feature type="transmembrane region" description="Helical" evidence="1">
    <location>
        <begin position="77"/>
        <end position="100"/>
    </location>
</feature>
<comment type="caution">
    <text evidence="2">The sequence shown here is derived from an EMBL/GenBank/DDBJ whole genome shotgun (WGS) entry which is preliminary data.</text>
</comment>
<proteinExistence type="predicted"/>
<name>A0ABW4TDY5_9ACTN</name>
<sequence>MLAAFVGGLVVGSFGVLMSGLRLGVYDPYAYLALAVVVGATATGFGWALLTTFLASVSTLVAAMAGSALHGDLRFEAIGGSAAGVNLLLVQLVVFGLLAYFTRRRDLWGDLAAGVISGLLLGDVIDRASPGGVDWEIGFWPVPAIAIGSLAVVGVLALRRTMAGRARAATIACVVAGAVAAALLAL</sequence>
<keyword evidence="1" id="KW-0472">Membrane</keyword>
<dbReference type="Proteomes" id="UP001597368">
    <property type="component" value="Unassembled WGS sequence"/>
</dbReference>
<evidence type="ECO:0000256" key="1">
    <source>
        <dbReference type="SAM" id="Phobius"/>
    </source>
</evidence>
<keyword evidence="1" id="KW-0812">Transmembrane</keyword>
<feature type="transmembrane region" description="Helical" evidence="1">
    <location>
        <begin position="32"/>
        <end position="65"/>
    </location>
</feature>
<organism evidence="2 3">
    <name type="scientific">Nonomuraea mangrovi</name>
    <dbReference type="NCBI Taxonomy" id="2316207"/>
    <lineage>
        <taxon>Bacteria</taxon>
        <taxon>Bacillati</taxon>
        <taxon>Actinomycetota</taxon>
        <taxon>Actinomycetes</taxon>
        <taxon>Streptosporangiales</taxon>
        <taxon>Streptosporangiaceae</taxon>
        <taxon>Nonomuraea</taxon>
    </lineage>
</organism>
<keyword evidence="3" id="KW-1185">Reference proteome</keyword>
<feature type="transmembrane region" description="Helical" evidence="1">
    <location>
        <begin position="168"/>
        <end position="185"/>
    </location>
</feature>
<keyword evidence="1" id="KW-1133">Transmembrane helix</keyword>
<gene>
    <name evidence="2" type="ORF">ACFSKW_46575</name>
</gene>
<protein>
    <submittedName>
        <fullName evidence="2">Uncharacterized protein</fullName>
    </submittedName>
</protein>
<feature type="transmembrane region" description="Helical" evidence="1">
    <location>
        <begin position="6"/>
        <end position="25"/>
    </location>
</feature>
<dbReference type="RefSeq" id="WP_379581042.1">
    <property type="nucleotide sequence ID" value="NZ_JBHUFV010000079.1"/>
</dbReference>
<reference evidence="3" key="1">
    <citation type="journal article" date="2019" name="Int. J. Syst. Evol. Microbiol.">
        <title>The Global Catalogue of Microorganisms (GCM) 10K type strain sequencing project: providing services to taxonomists for standard genome sequencing and annotation.</title>
        <authorList>
            <consortium name="The Broad Institute Genomics Platform"/>
            <consortium name="The Broad Institute Genome Sequencing Center for Infectious Disease"/>
            <person name="Wu L."/>
            <person name="Ma J."/>
        </authorList>
    </citation>
    <scope>NUCLEOTIDE SEQUENCE [LARGE SCALE GENOMIC DNA]</scope>
    <source>
        <strain evidence="3">ICMP 6774ER</strain>
    </source>
</reference>
<feature type="transmembrane region" description="Helical" evidence="1">
    <location>
        <begin position="107"/>
        <end position="125"/>
    </location>
</feature>